<dbReference type="Gene3D" id="3.40.50.720">
    <property type="entry name" value="NAD(P)-binding Rossmann-like Domain"/>
    <property type="match status" value="1"/>
</dbReference>
<evidence type="ECO:0000256" key="3">
    <source>
        <dbReference type="ARBA" id="ARBA00022692"/>
    </source>
</evidence>
<dbReference type="CDD" id="cd05339">
    <property type="entry name" value="17beta-HSDXI-like_SDR_c"/>
    <property type="match status" value="1"/>
</dbReference>
<proteinExistence type="inferred from homology"/>
<evidence type="ECO:0000256" key="8">
    <source>
        <dbReference type="ARBA" id="ARBA00023136"/>
    </source>
</evidence>
<dbReference type="OrthoDB" id="10253736at2759"/>
<evidence type="ECO:0000256" key="6">
    <source>
        <dbReference type="ARBA" id="ARBA00023002"/>
    </source>
</evidence>
<dbReference type="GO" id="GO:0016020">
    <property type="term" value="C:membrane"/>
    <property type="evidence" value="ECO:0007669"/>
    <property type="project" value="UniProtKB-SubCell"/>
</dbReference>
<protein>
    <recommendedName>
        <fullName evidence="10">Short-chain dehydrogenase/reductase 3</fullName>
    </recommendedName>
    <alternativeName>
        <fullName evidence="11">Retinal short-chain dehydrogenase/reductase 1</fullName>
    </alternativeName>
</protein>
<name>A0A9P6NIZ4_9BASI</name>
<dbReference type="PRINTS" id="PR00080">
    <property type="entry name" value="SDRFAMILY"/>
</dbReference>
<evidence type="ECO:0000256" key="10">
    <source>
        <dbReference type="ARBA" id="ARBA00068717"/>
    </source>
</evidence>
<dbReference type="FunFam" id="3.40.50.720:FF:000131">
    <property type="entry name" value="Short-chain dehydrogenase/reductase 3"/>
    <property type="match status" value="1"/>
</dbReference>
<keyword evidence="5" id="KW-1133">Transmembrane helix</keyword>
<keyword evidence="3" id="KW-0812">Transmembrane</keyword>
<organism evidence="13 14">
    <name type="scientific">Cronartium quercuum f. sp. fusiforme G11</name>
    <dbReference type="NCBI Taxonomy" id="708437"/>
    <lineage>
        <taxon>Eukaryota</taxon>
        <taxon>Fungi</taxon>
        <taxon>Dikarya</taxon>
        <taxon>Basidiomycota</taxon>
        <taxon>Pucciniomycotina</taxon>
        <taxon>Pucciniomycetes</taxon>
        <taxon>Pucciniales</taxon>
        <taxon>Coleosporiaceae</taxon>
        <taxon>Cronartium</taxon>
    </lineage>
</organism>
<dbReference type="InterPro" id="IPR036291">
    <property type="entry name" value="NAD(P)-bd_dom_sf"/>
</dbReference>
<dbReference type="Proteomes" id="UP000886653">
    <property type="component" value="Unassembled WGS sequence"/>
</dbReference>
<dbReference type="PRINTS" id="PR00081">
    <property type="entry name" value="GDHRDH"/>
</dbReference>
<dbReference type="Pfam" id="PF00106">
    <property type="entry name" value="adh_short"/>
    <property type="match status" value="1"/>
</dbReference>
<keyword evidence="8" id="KW-0472">Membrane</keyword>
<dbReference type="PANTHER" id="PTHR24322:SF736">
    <property type="entry name" value="RETINOL DEHYDROGENASE 10"/>
    <property type="match status" value="1"/>
</dbReference>
<evidence type="ECO:0000256" key="12">
    <source>
        <dbReference type="RuleBase" id="RU000363"/>
    </source>
</evidence>
<keyword evidence="4" id="KW-0521">NADP</keyword>
<evidence type="ECO:0000256" key="7">
    <source>
        <dbReference type="ARBA" id="ARBA00023098"/>
    </source>
</evidence>
<evidence type="ECO:0000256" key="2">
    <source>
        <dbReference type="ARBA" id="ARBA00006484"/>
    </source>
</evidence>
<evidence type="ECO:0000313" key="13">
    <source>
        <dbReference type="EMBL" id="KAG0146863.1"/>
    </source>
</evidence>
<evidence type="ECO:0000256" key="4">
    <source>
        <dbReference type="ARBA" id="ARBA00022857"/>
    </source>
</evidence>
<dbReference type="PROSITE" id="PS00061">
    <property type="entry name" value="ADH_SHORT"/>
    <property type="match status" value="1"/>
</dbReference>
<comment type="caution">
    <text evidence="13">The sequence shown here is derived from an EMBL/GenBank/DDBJ whole genome shotgun (WGS) entry which is preliminary data.</text>
</comment>
<keyword evidence="6" id="KW-0560">Oxidoreductase</keyword>
<dbReference type="AlphaFoldDB" id="A0A9P6NIZ4"/>
<dbReference type="GO" id="GO:0052650">
    <property type="term" value="F:all-trans-retinol dehydrogenase (NADP+) activity"/>
    <property type="evidence" value="ECO:0007669"/>
    <property type="project" value="UniProtKB-ARBA"/>
</dbReference>
<sequence>MWIPVLALAQRSHSFYDSSLRFLFIVSLRWLLVYSSAAWANKTWSVGFERIDWTEQIVLITGGSDGLGRVIAETLAVKHVTVVVLDIKPFATDSESEDVHFYECDVSKPEVVETVADRVRAEVGHPTIIINNAGLIVGKLIIDLAPDDVQRTFGVNVLSHFSILKAFLPEMIAQKTGHVVTIASVLGSIGVSQASDYCASKAASISLHNSLRLELDSRHNCPRVRTTLVTPGRLETKMFQKIVKPQNGFFFPSVAPHDLAKLVIQDLDSHLSSHISVPLYTNAVWMMAGMPSWVKDLVHWCSGSNHAMLDLHNH</sequence>
<evidence type="ECO:0000256" key="11">
    <source>
        <dbReference type="ARBA" id="ARBA00082544"/>
    </source>
</evidence>
<comment type="subcellular location">
    <subcellularLocation>
        <location evidence="1">Membrane</location>
        <topology evidence="1">Multi-pass membrane protein</topology>
    </subcellularLocation>
</comment>
<comment type="similarity">
    <text evidence="2 12">Belongs to the short-chain dehydrogenases/reductases (SDR) family.</text>
</comment>
<accession>A0A9P6NIZ4</accession>
<dbReference type="SUPFAM" id="SSF51735">
    <property type="entry name" value="NAD(P)-binding Rossmann-fold domains"/>
    <property type="match status" value="1"/>
</dbReference>
<evidence type="ECO:0000256" key="9">
    <source>
        <dbReference type="ARBA" id="ARBA00059620"/>
    </source>
</evidence>
<gene>
    <name evidence="13" type="ORF">CROQUDRAFT_700925</name>
</gene>
<evidence type="ECO:0000313" key="14">
    <source>
        <dbReference type="Proteomes" id="UP000886653"/>
    </source>
</evidence>
<keyword evidence="14" id="KW-1185">Reference proteome</keyword>
<evidence type="ECO:0000256" key="1">
    <source>
        <dbReference type="ARBA" id="ARBA00004141"/>
    </source>
</evidence>
<keyword evidence="7" id="KW-0443">Lipid metabolism</keyword>
<dbReference type="InterPro" id="IPR002347">
    <property type="entry name" value="SDR_fam"/>
</dbReference>
<dbReference type="EMBL" id="MU167255">
    <property type="protein sequence ID" value="KAG0146863.1"/>
    <property type="molecule type" value="Genomic_DNA"/>
</dbReference>
<comment type="function">
    <text evidence="9">Catalyzes the reduction of all-trans-retinal to all-trans-retinol in the presence of NADPH.</text>
</comment>
<dbReference type="InterPro" id="IPR020904">
    <property type="entry name" value="Sc_DH/Rdtase_CS"/>
</dbReference>
<evidence type="ECO:0000256" key="5">
    <source>
        <dbReference type="ARBA" id="ARBA00022989"/>
    </source>
</evidence>
<reference evidence="13" key="1">
    <citation type="submission" date="2013-11" db="EMBL/GenBank/DDBJ databases">
        <title>Genome sequence of the fusiform rust pathogen reveals effectors for host alternation and coevolution with pine.</title>
        <authorList>
            <consortium name="DOE Joint Genome Institute"/>
            <person name="Smith K."/>
            <person name="Pendleton A."/>
            <person name="Kubisiak T."/>
            <person name="Anderson C."/>
            <person name="Salamov A."/>
            <person name="Aerts A."/>
            <person name="Riley R."/>
            <person name="Clum A."/>
            <person name="Lindquist E."/>
            <person name="Ence D."/>
            <person name="Campbell M."/>
            <person name="Kronenberg Z."/>
            <person name="Feau N."/>
            <person name="Dhillon B."/>
            <person name="Hamelin R."/>
            <person name="Burleigh J."/>
            <person name="Smith J."/>
            <person name="Yandell M."/>
            <person name="Nelson C."/>
            <person name="Grigoriev I."/>
            <person name="Davis J."/>
        </authorList>
    </citation>
    <scope>NUCLEOTIDE SEQUENCE</scope>
    <source>
        <strain evidence="13">G11</strain>
    </source>
</reference>
<dbReference type="PANTHER" id="PTHR24322">
    <property type="entry name" value="PKSB"/>
    <property type="match status" value="1"/>
</dbReference>